<dbReference type="VEuPathDB" id="FungiDB:sscle_03g031130"/>
<dbReference type="Proteomes" id="UP000177798">
    <property type="component" value="Chromosome 3"/>
</dbReference>
<gene>
    <name evidence="1" type="ORF">sscle_03g031130</name>
</gene>
<reference evidence="2" key="1">
    <citation type="journal article" date="2017" name="Genome Biol. Evol.">
        <title>The complete genome sequence of the phytopathogenic fungus Sclerotinia sclerotiorum reveals insights into the genome architecture of broad host range pathogens.</title>
        <authorList>
            <person name="Derbyshire M."/>
            <person name="Denton-Giles M."/>
            <person name="Hegedus D."/>
            <person name="Seifbarghy S."/>
            <person name="Rollins J."/>
            <person name="van Kan J."/>
            <person name="Seidl M.F."/>
            <person name="Faino L."/>
            <person name="Mbengue M."/>
            <person name="Navaud O."/>
            <person name="Raffaele S."/>
            <person name="Hammond-Kosack K."/>
            <person name="Heard S."/>
            <person name="Oliver R."/>
        </authorList>
    </citation>
    <scope>NUCLEOTIDE SEQUENCE [LARGE SCALE GENOMIC DNA]</scope>
    <source>
        <strain evidence="2">ATCC 18683 / 1980 / Ss-1</strain>
    </source>
</reference>
<dbReference type="EMBL" id="CP017816">
    <property type="protein sequence ID" value="APA08343.1"/>
    <property type="molecule type" value="Genomic_DNA"/>
</dbReference>
<evidence type="ECO:0000313" key="1">
    <source>
        <dbReference type="EMBL" id="APA08343.1"/>
    </source>
</evidence>
<sequence>MLPLITHSDDTIIELPVTEGYTVDDGITSSLNNSTFSSPSVTGAPLSSFPTSSDALSSNILTEFLAKYNG</sequence>
<dbReference type="AlphaFoldDB" id="A0A1D9Q1B8"/>
<proteinExistence type="predicted"/>
<organism evidence="1 2">
    <name type="scientific">Sclerotinia sclerotiorum (strain ATCC 18683 / 1980 / Ss-1)</name>
    <name type="common">White mold</name>
    <name type="synonym">Whetzelinia sclerotiorum</name>
    <dbReference type="NCBI Taxonomy" id="665079"/>
    <lineage>
        <taxon>Eukaryota</taxon>
        <taxon>Fungi</taxon>
        <taxon>Dikarya</taxon>
        <taxon>Ascomycota</taxon>
        <taxon>Pezizomycotina</taxon>
        <taxon>Leotiomycetes</taxon>
        <taxon>Helotiales</taxon>
        <taxon>Sclerotiniaceae</taxon>
        <taxon>Sclerotinia</taxon>
    </lineage>
</organism>
<protein>
    <submittedName>
        <fullName evidence="1">Uncharacterized protein</fullName>
    </submittedName>
</protein>
<evidence type="ECO:0000313" key="2">
    <source>
        <dbReference type="Proteomes" id="UP000177798"/>
    </source>
</evidence>
<name>A0A1D9Q1B8_SCLS1</name>
<accession>A0A1D9Q1B8</accession>